<evidence type="ECO:0000256" key="4">
    <source>
        <dbReference type="ARBA" id="ARBA00022777"/>
    </source>
</evidence>
<dbReference type="HAMAP" id="MF_00347">
    <property type="entry name" value="Polyphosphate_kinase"/>
    <property type="match status" value="1"/>
</dbReference>
<dbReference type="SUPFAM" id="SSF143724">
    <property type="entry name" value="PHP14-like"/>
    <property type="match status" value="1"/>
</dbReference>
<dbReference type="InterPro" id="IPR003414">
    <property type="entry name" value="PP_kinase"/>
</dbReference>
<keyword evidence="5 6" id="KW-0067">ATP-binding</keyword>
<dbReference type="NCBIfam" id="NF003918">
    <property type="entry name" value="PRK05443.1-2"/>
    <property type="match status" value="1"/>
</dbReference>
<evidence type="ECO:0000259" key="12">
    <source>
        <dbReference type="Pfam" id="PF17941"/>
    </source>
</evidence>
<feature type="binding site" evidence="6">
    <location>
        <position position="591"/>
    </location>
    <ligand>
        <name>ATP</name>
        <dbReference type="ChEBI" id="CHEBI:30616"/>
    </ligand>
</feature>
<evidence type="ECO:0000313" key="13">
    <source>
        <dbReference type="EMBL" id="GAA0606427.1"/>
    </source>
</evidence>
<feature type="binding site" evidence="6">
    <location>
        <position position="402"/>
    </location>
    <ligand>
        <name>Mg(2+)</name>
        <dbReference type="ChEBI" id="CHEBI:18420"/>
    </ligand>
</feature>
<dbReference type="SUPFAM" id="SSF56024">
    <property type="entry name" value="Phospholipase D/nuclease"/>
    <property type="match status" value="2"/>
</dbReference>
<dbReference type="EMBL" id="BAAAFZ010000111">
    <property type="protein sequence ID" value="GAA0606427.1"/>
    <property type="molecule type" value="Genomic_DNA"/>
</dbReference>
<evidence type="ECO:0000256" key="3">
    <source>
        <dbReference type="ARBA" id="ARBA00022741"/>
    </source>
</evidence>
<organism evidence="13 14">
    <name type="scientific">Craurococcus roseus</name>
    <dbReference type="NCBI Taxonomy" id="77585"/>
    <lineage>
        <taxon>Bacteria</taxon>
        <taxon>Pseudomonadati</taxon>
        <taxon>Pseudomonadota</taxon>
        <taxon>Alphaproteobacteria</taxon>
        <taxon>Acetobacterales</taxon>
        <taxon>Acetobacteraceae</taxon>
        <taxon>Craurococcus</taxon>
    </lineage>
</organism>
<dbReference type="InterPro" id="IPR024953">
    <property type="entry name" value="PP_kinase_middle"/>
</dbReference>
<dbReference type="Gene3D" id="3.30.1840.10">
    <property type="entry name" value="Polyphosphate kinase middle domain"/>
    <property type="match status" value="1"/>
</dbReference>
<evidence type="ECO:0000256" key="5">
    <source>
        <dbReference type="ARBA" id="ARBA00022840"/>
    </source>
</evidence>
<feature type="region of interest" description="Disordered" evidence="8">
    <location>
        <begin position="689"/>
        <end position="743"/>
    </location>
</feature>
<evidence type="ECO:0000259" key="11">
    <source>
        <dbReference type="Pfam" id="PF13090"/>
    </source>
</evidence>
<dbReference type="RefSeq" id="WP_408871598.1">
    <property type="nucleotide sequence ID" value="NZ_BAAAFZ010000111.1"/>
</dbReference>
<comment type="function">
    <text evidence="6 7">Catalyzes the reversible transfer of the terminal phosphate of ATP to form a long-chain polyphosphate (polyP).</text>
</comment>
<keyword evidence="6" id="KW-0460">Magnesium</keyword>
<dbReference type="InterPro" id="IPR025200">
    <property type="entry name" value="PPK_C_dom2"/>
</dbReference>
<dbReference type="InterPro" id="IPR041108">
    <property type="entry name" value="PP_kinase_C_1"/>
</dbReference>
<dbReference type="Gene3D" id="1.20.58.310">
    <property type="entry name" value="Polyphosphate kinase N-terminal domain"/>
    <property type="match status" value="1"/>
</dbReference>
<accession>A0ABN1G8T3</accession>
<dbReference type="PANTHER" id="PTHR30218">
    <property type="entry name" value="POLYPHOSPHATE KINASE"/>
    <property type="match status" value="1"/>
</dbReference>
<keyword evidence="6" id="KW-0479">Metal-binding</keyword>
<dbReference type="InterPro" id="IPR036830">
    <property type="entry name" value="PP_kinase_middle_dom_sf"/>
</dbReference>
<evidence type="ECO:0000259" key="10">
    <source>
        <dbReference type="Pfam" id="PF13089"/>
    </source>
</evidence>
<dbReference type="Proteomes" id="UP001501588">
    <property type="component" value="Unassembled WGS sequence"/>
</dbReference>
<comment type="catalytic activity">
    <reaction evidence="6 7">
        <text>[phosphate](n) + ATP = [phosphate](n+1) + ADP</text>
        <dbReference type="Rhea" id="RHEA:19573"/>
        <dbReference type="Rhea" id="RHEA-COMP:9859"/>
        <dbReference type="Rhea" id="RHEA-COMP:14280"/>
        <dbReference type="ChEBI" id="CHEBI:16838"/>
        <dbReference type="ChEBI" id="CHEBI:30616"/>
        <dbReference type="ChEBI" id="CHEBI:456216"/>
        <dbReference type="EC" id="2.7.4.1"/>
    </reaction>
</comment>
<comment type="similarity">
    <text evidence="6 7">Belongs to the polyphosphate kinase 1 (PPK1) family.</text>
</comment>
<dbReference type="NCBIfam" id="NF003917">
    <property type="entry name" value="PRK05443.1-1"/>
    <property type="match status" value="1"/>
</dbReference>
<dbReference type="PANTHER" id="PTHR30218:SF0">
    <property type="entry name" value="POLYPHOSPHATE KINASE"/>
    <property type="match status" value="1"/>
</dbReference>
<dbReference type="PIRSF" id="PIRSF015589">
    <property type="entry name" value="PP_kinase"/>
    <property type="match status" value="1"/>
</dbReference>
<evidence type="ECO:0000256" key="2">
    <source>
        <dbReference type="ARBA" id="ARBA00022679"/>
    </source>
</evidence>
<evidence type="ECO:0000313" key="14">
    <source>
        <dbReference type="Proteomes" id="UP001501588"/>
    </source>
</evidence>
<dbReference type="InterPro" id="IPR025198">
    <property type="entry name" value="PPK_N_dom"/>
</dbReference>
<feature type="binding site" evidence="6">
    <location>
        <position position="619"/>
    </location>
    <ligand>
        <name>ATP</name>
        <dbReference type="ChEBI" id="CHEBI:30616"/>
    </ligand>
</feature>
<protein>
    <recommendedName>
        <fullName evidence="6 7">Polyphosphate kinase</fullName>
        <ecNumber evidence="6 7">2.7.4.1</ecNumber>
    </recommendedName>
    <alternativeName>
        <fullName evidence="6">ATP-polyphosphate phosphotransferase</fullName>
    </alternativeName>
    <alternativeName>
        <fullName evidence="6">Polyphosphoric acid kinase</fullName>
    </alternativeName>
</protein>
<keyword evidence="14" id="KW-1185">Reference proteome</keyword>
<feature type="region of interest" description="Disordered" evidence="8">
    <location>
        <begin position="1"/>
        <end position="35"/>
    </location>
</feature>
<dbReference type="CDD" id="cd09168">
    <property type="entry name" value="PLDc_PaPPK1_C2_like"/>
    <property type="match status" value="1"/>
</dbReference>
<feature type="active site" description="Phosphohistidine intermediate" evidence="6">
    <location>
        <position position="462"/>
    </location>
</feature>
<evidence type="ECO:0000256" key="1">
    <source>
        <dbReference type="ARBA" id="ARBA00022553"/>
    </source>
</evidence>
<feature type="compositionally biased region" description="Pro residues" evidence="8">
    <location>
        <begin position="10"/>
        <end position="21"/>
    </location>
</feature>
<dbReference type="Gene3D" id="3.30.870.10">
    <property type="entry name" value="Endonuclease Chain A"/>
    <property type="match status" value="2"/>
</dbReference>
<feature type="binding site" evidence="6">
    <location>
        <position position="77"/>
    </location>
    <ligand>
        <name>ATP</name>
        <dbReference type="ChEBI" id="CHEBI:30616"/>
    </ligand>
</feature>
<feature type="domain" description="Polyphosphate kinase C-terminal" evidence="11">
    <location>
        <begin position="530"/>
        <end position="697"/>
    </location>
</feature>
<sequence length="743" mass="82436">MSLARSQPSPDAPPLHTPPLQPTVGDAPRGITPASPERFINRELSWLDFNTRVLEEAANPRHPLLERLRFVAISASNLDEFYSVRVAGLIGQERAGVTTPSPDGRTPAQQLAAIHDRAGALLAAQQAEWRRLRGLLAKEGVSVCDPAGLSDADRAWLQDLFMERVFPVLTPLAVDPAHPFPFINNLALCMVLKLVREEDGGTMRALLPLPPQVERFVRLPGGDGKGIRFVLLEDLIALCLGRLFPGFIAAERGLFRLIRDTDVEFEEEADDLVRSYETALKRRRRGRAIRLTVTADTPADMVHYVAEELDAEPSGIFTVDGLLGIVDLRQLIVDDRPDLLFTPYTPRFPERILDFAGDCFAAIRAKDIVVHHPYESFDVVVQFLRQAARDPNVVAIKQTLYRTSRDSPIARALIEAAEGGKSVTAMVELKARFDEERNIALARELEAAGVQVVFGFVELKTHAKVSLVVRREGGALRSYAHYGTGNYHPVTARIYTDLSFFTADPALTRDAARLFNYMTGYARPEKMDALAFSPLTVRSTLLDLIGKEIAFAKEGKPAGIWIKMNSLVDEQLIDALYAASRAGVKVEGVVRGICCLRPGVPGLSENIHVQSIVGRFLEHSRICVFGNGHRLPSRRAKVFISSADWMARNMEWRVETLVPVENPTVHAQILDQIMVVNLKDTAQSWDLMPDGSWRRDEPGPQPFSAHEYFMTNPSLSGRGSALDPSGRRPTAPKRLRPNRVAQD</sequence>
<proteinExistence type="inferred from homology"/>
<evidence type="ECO:0000259" key="9">
    <source>
        <dbReference type="Pfam" id="PF02503"/>
    </source>
</evidence>
<keyword evidence="1 6" id="KW-0597">Phosphoprotein</keyword>
<evidence type="ECO:0000256" key="8">
    <source>
        <dbReference type="SAM" id="MobiDB-lite"/>
    </source>
</evidence>
<dbReference type="GO" id="GO:0016301">
    <property type="term" value="F:kinase activity"/>
    <property type="evidence" value="ECO:0007669"/>
    <property type="project" value="UniProtKB-KW"/>
</dbReference>
<comment type="caution">
    <text evidence="13">The sequence shown here is derived from an EMBL/GenBank/DDBJ whole genome shotgun (WGS) entry which is preliminary data.</text>
</comment>
<feature type="domain" description="Polyphosphate kinase C-terminal" evidence="12">
    <location>
        <begin position="359"/>
        <end position="523"/>
    </location>
</feature>
<comment type="cofactor">
    <cofactor evidence="6">
        <name>Mg(2+)</name>
        <dbReference type="ChEBI" id="CHEBI:18420"/>
    </cofactor>
</comment>
<dbReference type="SUPFAM" id="SSF140356">
    <property type="entry name" value="PPK N-terminal domain-like"/>
    <property type="match status" value="1"/>
</dbReference>
<dbReference type="Pfam" id="PF17941">
    <property type="entry name" value="PP_kinase_C_1"/>
    <property type="match status" value="1"/>
</dbReference>
<keyword evidence="2 6" id="KW-0808">Transferase</keyword>
<keyword evidence="3 6" id="KW-0547">Nucleotide-binding</keyword>
<evidence type="ECO:0000256" key="6">
    <source>
        <dbReference type="HAMAP-Rule" id="MF_00347"/>
    </source>
</evidence>
<dbReference type="NCBIfam" id="TIGR03705">
    <property type="entry name" value="poly_P_kin"/>
    <property type="match status" value="1"/>
</dbReference>
<evidence type="ECO:0000256" key="7">
    <source>
        <dbReference type="RuleBase" id="RU003800"/>
    </source>
</evidence>
<feature type="domain" description="Polyphosphate kinase N-terminal" evidence="10">
    <location>
        <begin position="39"/>
        <end position="143"/>
    </location>
</feature>
<feature type="binding site" evidence="6">
    <location>
        <position position="432"/>
    </location>
    <ligand>
        <name>Mg(2+)</name>
        <dbReference type="ChEBI" id="CHEBI:18420"/>
    </ligand>
</feature>
<keyword evidence="4 6" id="KW-0418">Kinase</keyword>
<dbReference type="Pfam" id="PF02503">
    <property type="entry name" value="PP_kinase"/>
    <property type="match status" value="1"/>
</dbReference>
<gene>
    <name evidence="6" type="primary">ppk</name>
    <name evidence="13" type="ORF">GCM10009416_49490</name>
</gene>
<dbReference type="NCBIfam" id="NF003919">
    <property type="entry name" value="PRK05443.1-4"/>
    <property type="match status" value="1"/>
</dbReference>
<comment type="PTM">
    <text evidence="6 7">An intermediate of this reaction is the autophosphorylated ppk in which a phosphate is covalently linked to a histidine residue through a N-P bond.</text>
</comment>
<feature type="domain" description="Polyphosphate kinase middle" evidence="9">
    <location>
        <begin position="153"/>
        <end position="331"/>
    </location>
</feature>
<dbReference type="NCBIfam" id="NF003921">
    <property type="entry name" value="PRK05443.2-2"/>
    <property type="match status" value="1"/>
</dbReference>
<feature type="binding site" evidence="6">
    <location>
        <position position="495"/>
    </location>
    <ligand>
        <name>ATP</name>
        <dbReference type="ChEBI" id="CHEBI:30616"/>
    </ligand>
</feature>
<reference evidence="13 14" key="1">
    <citation type="journal article" date="2019" name="Int. J. Syst. Evol. Microbiol.">
        <title>The Global Catalogue of Microorganisms (GCM) 10K type strain sequencing project: providing services to taxonomists for standard genome sequencing and annotation.</title>
        <authorList>
            <consortium name="The Broad Institute Genomics Platform"/>
            <consortium name="The Broad Institute Genome Sequencing Center for Infectious Disease"/>
            <person name="Wu L."/>
            <person name="Ma J."/>
        </authorList>
    </citation>
    <scope>NUCLEOTIDE SEQUENCE [LARGE SCALE GENOMIC DNA]</scope>
    <source>
        <strain evidence="13 14">JCM 9933</strain>
    </source>
</reference>
<dbReference type="Pfam" id="PF13089">
    <property type="entry name" value="PP_kinase_N"/>
    <property type="match status" value="1"/>
</dbReference>
<dbReference type="CDD" id="cd09165">
    <property type="entry name" value="PLDc_PaPPK1_C1_like"/>
    <property type="match status" value="1"/>
</dbReference>
<dbReference type="Pfam" id="PF13090">
    <property type="entry name" value="PP_kinase_C"/>
    <property type="match status" value="1"/>
</dbReference>
<dbReference type="InterPro" id="IPR036832">
    <property type="entry name" value="PPK_N_dom_sf"/>
</dbReference>
<name>A0ABN1G8T3_9PROT</name>
<dbReference type="EC" id="2.7.4.1" evidence="6 7"/>